<feature type="binding site" evidence="15">
    <location>
        <position position="207"/>
    </location>
    <ligand>
        <name>NADP(+)</name>
        <dbReference type="ChEBI" id="CHEBI:58349"/>
    </ligand>
</feature>
<dbReference type="SUPFAM" id="SSF53927">
    <property type="entry name" value="Cytidine deaminase-like"/>
    <property type="match status" value="1"/>
</dbReference>
<dbReference type="PANTHER" id="PTHR38011:SF7">
    <property type="entry name" value="2,5-DIAMINO-6-RIBOSYLAMINO-4(3H)-PYRIMIDINONE 5'-PHOSPHATE REDUCTASE"/>
    <property type="match status" value="1"/>
</dbReference>
<comment type="similarity">
    <text evidence="4 13">In the N-terminal section; belongs to the cytidine and deoxycytidylate deaminase family.</text>
</comment>
<evidence type="ECO:0000256" key="8">
    <source>
        <dbReference type="ARBA" id="ARBA00022801"/>
    </source>
</evidence>
<reference evidence="18 19" key="1">
    <citation type="journal article" date="2019" name="Nat. Microbiol.">
        <title>Mediterranean grassland soil C-N compound turnover is dependent on rainfall and depth, and is mediated by genomically divergent microorganisms.</title>
        <authorList>
            <person name="Diamond S."/>
            <person name="Andeer P.F."/>
            <person name="Li Z."/>
            <person name="Crits-Christoph A."/>
            <person name="Burstein D."/>
            <person name="Anantharaman K."/>
            <person name="Lane K.R."/>
            <person name="Thomas B.C."/>
            <person name="Pan C."/>
            <person name="Northen T.R."/>
            <person name="Banfield J.F."/>
        </authorList>
    </citation>
    <scope>NUCLEOTIDE SEQUENCE [LARGE SCALE GENOMIC DNA]</scope>
    <source>
        <strain evidence="18">WS_11</strain>
    </source>
</reference>
<evidence type="ECO:0000256" key="11">
    <source>
        <dbReference type="ARBA" id="ARBA00023002"/>
    </source>
</evidence>
<dbReference type="EC" id="1.1.1.193" evidence="13"/>
<dbReference type="EC" id="3.5.4.26" evidence="13"/>
<dbReference type="Pfam" id="PF01872">
    <property type="entry name" value="RibD_C"/>
    <property type="match status" value="1"/>
</dbReference>
<evidence type="ECO:0000313" key="18">
    <source>
        <dbReference type="EMBL" id="TMQ70998.1"/>
    </source>
</evidence>
<evidence type="ECO:0000256" key="1">
    <source>
        <dbReference type="ARBA" id="ARBA00002151"/>
    </source>
</evidence>
<keyword evidence="9 13" id="KW-0862">Zinc</keyword>
<comment type="function">
    <text evidence="1 13">Converts 2,5-diamino-6-(ribosylamino)-4(3h)-pyrimidinone 5'-phosphate into 5-amino-6-(ribosylamino)-2,4(1h,3h)-pyrimidinedione 5'-phosphate.</text>
</comment>
<keyword evidence="6 13" id="KW-0686">Riboflavin biosynthesis</keyword>
<dbReference type="Gene3D" id="3.40.430.10">
    <property type="entry name" value="Dihydrofolate Reductase, subunit A"/>
    <property type="match status" value="1"/>
</dbReference>
<protein>
    <recommendedName>
        <fullName evidence="13">Riboflavin biosynthesis protein RibD</fullName>
    </recommendedName>
    <domain>
        <recommendedName>
            <fullName evidence="13">Diaminohydroxyphosphoribosylaminopyrimidine deaminase</fullName>
            <shortName evidence="13">DRAP deaminase</shortName>
            <ecNumber evidence="13">3.5.4.26</ecNumber>
        </recommendedName>
        <alternativeName>
            <fullName evidence="13">Riboflavin-specific deaminase</fullName>
        </alternativeName>
    </domain>
    <domain>
        <recommendedName>
            <fullName evidence="13">5-amino-6-(5-phosphoribosylamino)uracil reductase</fullName>
            <ecNumber evidence="13">1.1.1.193</ecNumber>
        </recommendedName>
        <alternativeName>
            <fullName evidence="13">HTP reductase</fullName>
        </alternativeName>
    </domain>
</protein>
<dbReference type="GO" id="GO:0008270">
    <property type="term" value="F:zinc ion binding"/>
    <property type="evidence" value="ECO:0007669"/>
    <property type="project" value="InterPro"/>
</dbReference>
<dbReference type="GO" id="GO:0009231">
    <property type="term" value="P:riboflavin biosynthetic process"/>
    <property type="evidence" value="ECO:0007669"/>
    <property type="project" value="UniProtKB-UniPathway"/>
</dbReference>
<proteinExistence type="inferred from homology"/>
<keyword evidence="11 13" id="KW-0560">Oxidoreductase</keyword>
<dbReference type="CDD" id="cd01284">
    <property type="entry name" value="Riboflavin_deaminase-reductase"/>
    <property type="match status" value="1"/>
</dbReference>
<evidence type="ECO:0000256" key="5">
    <source>
        <dbReference type="ARBA" id="ARBA00007417"/>
    </source>
</evidence>
<dbReference type="PANTHER" id="PTHR38011">
    <property type="entry name" value="DIHYDROFOLATE REDUCTASE FAMILY PROTEIN (AFU_ORTHOLOGUE AFUA_8G06820)"/>
    <property type="match status" value="1"/>
</dbReference>
<comment type="pathway">
    <text evidence="2 13">Cofactor biosynthesis; riboflavin biosynthesis; 5-amino-6-(D-ribitylamino)uracil from GTP: step 2/4.</text>
</comment>
<dbReference type="InterPro" id="IPR004794">
    <property type="entry name" value="Eubact_RibD"/>
</dbReference>
<dbReference type="FunFam" id="3.40.140.10:FF:000025">
    <property type="entry name" value="Riboflavin biosynthesis protein RibD"/>
    <property type="match status" value="1"/>
</dbReference>
<dbReference type="InterPro" id="IPR002125">
    <property type="entry name" value="CMP_dCMP_dom"/>
</dbReference>
<feature type="active site" description="Proton donor" evidence="14">
    <location>
        <position position="58"/>
    </location>
</feature>
<evidence type="ECO:0000256" key="16">
    <source>
        <dbReference type="PIRSR" id="PIRSR006769-3"/>
    </source>
</evidence>
<organism evidence="18 19">
    <name type="scientific">Eiseniibacteriota bacterium</name>
    <dbReference type="NCBI Taxonomy" id="2212470"/>
    <lineage>
        <taxon>Bacteria</taxon>
        <taxon>Candidatus Eiseniibacteriota</taxon>
    </lineage>
</organism>
<dbReference type="SUPFAM" id="SSF53597">
    <property type="entry name" value="Dihydrofolate reductase-like"/>
    <property type="match status" value="1"/>
</dbReference>
<evidence type="ECO:0000259" key="17">
    <source>
        <dbReference type="PROSITE" id="PS51747"/>
    </source>
</evidence>
<keyword evidence="8 13" id="KW-0378">Hydrolase</keyword>
<dbReference type="UniPathway" id="UPA00275">
    <property type="reaction ID" value="UER00401"/>
</dbReference>
<feature type="binding site" evidence="15">
    <location>
        <position position="195"/>
    </location>
    <ligand>
        <name>NADP(+)</name>
        <dbReference type="ChEBI" id="CHEBI:58349"/>
    </ligand>
</feature>
<dbReference type="InterPro" id="IPR050765">
    <property type="entry name" value="Riboflavin_Biosynth_HTPR"/>
</dbReference>
<accession>A0A538U544</accession>
<keyword evidence="7 13" id="KW-0479">Metal-binding</keyword>
<dbReference type="PROSITE" id="PS51747">
    <property type="entry name" value="CYT_DCMP_DEAMINASES_2"/>
    <property type="match status" value="1"/>
</dbReference>
<name>A0A538U544_UNCEI</name>
<comment type="catalytic activity">
    <reaction evidence="13">
        <text>5-amino-6-(5-phospho-D-ribitylamino)uracil + NADP(+) = 5-amino-6-(5-phospho-D-ribosylamino)uracil + NADPH + H(+)</text>
        <dbReference type="Rhea" id="RHEA:17845"/>
        <dbReference type="ChEBI" id="CHEBI:15378"/>
        <dbReference type="ChEBI" id="CHEBI:57783"/>
        <dbReference type="ChEBI" id="CHEBI:58349"/>
        <dbReference type="ChEBI" id="CHEBI:58421"/>
        <dbReference type="ChEBI" id="CHEBI:58453"/>
        <dbReference type="EC" id="1.1.1.193"/>
    </reaction>
</comment>
<keyword evidence="12" id="KW-0511">Multifunctional enzyme</keyword>
<feature type="binding site" evidence="15">
    <location>
        <position position="233"/>
    </location>
    <ligand>
        <name>NADP(+)</name>
        <dbReference type="ChEBI" id="CHEBI:58349"/>
    </ligand>
</feature>
<evidence type="ECO:0000256" key="3">
    <source>
        <dbReference type="ARBA" id="ARBA00004910"/>
    </source>
</evidence>
<evidence type="ECO:0000256" key="4">
    <source>
        <dbReference type="ARBA" id="ARBA00005259"/>
    </source>
</evidence>
<feature type="binding site" evidence="16">
    <location>
        <position position="56"/>
    </location>
    <ligand>
        <name>Zn(2+)</name>
        <dbReference type="ChEBI" id="CHEBI:29105"/>
        <note>catalytic</note>
    </ligand>
</feature>
<evidence type="ECO:0000256" key="13">
    <source>
        <dbReference type="PIRNR" id="PIRNR006769"/>
    </source>
</evidence>
<comment type="catalytic activity">
    <reaction evidence="13">
        <text>2,5-diamino-6-hydroxy-4-(5-phosphoribosylamino)-pyrimidine + H2O + H(+) = 5-amino-6-(5-phospho-D-ribosylamino)uracil + NH4(+)</text>
        <dbReference type="Rhea" id="RHEA:21868"/>
        <dbReference type="ChEBI" id="CHEBI:15377"/>
        <dbReference type="ChEBI" id="CHEBI:15378"/>
        <dbReference type="ChEBI" id="CHEBI:28938"/>
        <dbReference type="ChEBI" id="CHEBI:58453"/>
        <dbReference type="ChEBI" id="CHEBI:58614"/>
        <dbReference type="EC" id="3.5.4.26"/>
    </reaction>
</comment>
<comment type="cofactor">
    <cofactor evidence="13 16">
        <name>Zn(2+)</name>
        <dbReference type="ChEBI" id="CHEBI:29105"/>
    </cofactor>
    <text evidence="13 16">Binds 1 zinc ion.</text>
</comment>
<feature type="binding site" evidence="15">
    <location>
        <begin position="303"/>
        <end position="309"/>
    </location>
    <ligand>
        <name>NADP(+)</name>
        <dbReference type="ChEBI" id="CHEBI:58349"/>
    </ligand>
</feature>
<feature type="binding site" evidence="15">
    <location>
        <position position="301"/>
    </location>
    <ligand>
        <name>substrate</name>
    </ligand>
</feature>
<evidence type="ECO:0000256" key="9">
    <source>
        <dbReference type="ARBA" id="ARBA00022833"/>
    </source>
</evidence>
<evidence type="ECO:0000256" key="2">
    <source>
        <dbReference type="ARBA" id="ARBA00004882"/>
    </source>
</evidence>
<keyword evidence="10 13" id="KW-0521">NADP</keyword>
<dbReference type="InterPro" id="IPR016192">
    <property type="entry name" value="APOBEC/CMP_deaminase_Zn-bd"/>
</dbReference>
<feature type="binding site" evidence="15">
    <location>
        <position position="211"/>
    </location>
    <ligand>
        <name>NADP(+)</name>
        <dbReference type="ChEBI" id="CHEBI:58349"/>
    </ligand>
</feature>
<feature type="binding site" evidence="15">
    <location>
        <position position="160"/>
    </location>
    <ligand>
        <name>NADP(+)</name>
        <dbReference type="ChEBI" id="CHEBI:58349"/>
    </ligand>
</feature>
<evidence type="ECO:0000313" key="19">
    <source>
        <dbReference type="Proteomes" id="UP000319771"/>
    </source>
</evidence>
<comment type="similarity">
    <text evidence="5 13">In the C-terminal section; belongs to the HTP reductase family.</text>
</comment>
<dbReference type="InterPro" id="IPR024072">
    <property type="entry name" value="DHFR-like_dom_sf"/>
</dbReference>
<comment type="caution">
    <text evidence="18">The sequence shown here is derived from an EMBL/GenBank/DDBJ whole genome shotgun (WGS) entry which is preliminary data.</text>
</comment>
<feature type="domain" description="CMP/dCMP-type deaminase" evidence="17">
    <location>
        <begin position="7"/>
        <end position="129"/>
    </location>
</feature>
<dbReference type="Gene3D" id="3.40.140.10">
    <property type="entry name" value="Cytidine Deaminase, domain 2"/>
    <property type="match status" value="1"/>
</dbReference>
<feature type="binding site" evidence="16">
    <location>
        <position position="81"/>
    </location>
    <ligand>
        <name>Zn(2+)</name>
        <dbReference type="ChEBI" id="CHEBI:29105"/>
        <note>catalytic</note>
    </ligand>
</feature>
<dbReference type="AlphaFoldDB" id="A0A538U544"/>
<evidence type="ECO:0000256" key="7">
    <source>
        <dbReference type="ARBA" id="ARBA00022723"/>
    </source>
</evidence>
<dbReference type="NCBIfam" id="TIGR00326">
    <property type="entry name" value="eubact_ribD"/>
    <property type="match status" value="1"/>
</dbReference>
<feature type="binding site" evidence="15">
    <location>
        <position position="218"/>
    </location>
    <ligand>
        <name>substrate</name>
    </ligand>
</feature>
<feature type="binding site" evidence="15">
    <location>
        <position position="181"/>
    </location>
    <ligand>
        <name>NADP(+)</name>
        <dbReference type="ChEBI" id="CHEBI:58349"/>
    </ligand>
</feature>
<dbReference type="Pfam" id="PF00383">
    <property type="entry name" value="dCMP_cyt_deam_1"/>
    <property type="match status" value="1"/>
</dbReference>
<evidence type="ECO:0000256" key="6">
    <source>
        <dbReference type="ARBA" id="ARBA00022619"/>
    </source>
</evidence>
<evidence type="ECO:0000256" key="12">
    <source>
        <dbReference type="ARBA" id="ARBA00023268"/>
    </source>
</evidence>
<evidence type="ECO:0000256" key="14">
    <source>
        <dbReference type="PIRSR" id="PIRSR006769-1"/>
    </source>
</evidence>
<dbReference type="GO" id="GO:0008835">
    <property type="term" value="F:diaminohydroxyphosphoribosylaminopyrimidine deaminase activity"/>
    <property type="evidence" value="ECO:0007669"/>
    <property type="project" value="UniProtKB-EC"/>
</dbReference>
<comment type="pathway">
    <text evidence="3 13">Cofactor biosynthesis; riboflavin biosynthesis; 5-amino-6-(D-ribitylamino)uracil from GTP: step 3/4.</text>
</comment>
<dbReference type="Proteomes" id="UP000319771">
    <property type="component" value="Unassembled WGS sequence"/>
</dbReference>
<feature type="binding site" evidence="16">
    <location>
        <position position="90"/>
    </location>
    <ligand>
        <name>Zn(2+)</name>
        <dbReference type="ChEBI" id="CHEBI:29105"/>
        <note>catalytic</note>
    </ligand>
</feature>
<dbReference type="GO" id="GO:0008703">
    <property type="term" value="F:5-amino-6-(5-phosphoribosylamino)uracil reductase activity"/>
    <property type="evidence" value="ECO:0007669"/>
    <property type="project" value="UniProtKB-EC"/>
</dbReference>
<gene>
    <name evidence="18" type="primary">ribD</name>
    <name evidence="18" type="ORF">E6K81_11275</name>
</gene>
<dbReference type="PIRSF" id="PIRSF006769">
    <property type="entry name" value="RibD"/>
    <property type="match status" value="1"/>
</dbReference>
<dbReference type="PROSITE" id="PS00903">
    <property type="entry name" value="CYT_DCMP_DEAMINASES_1"/>
    <property type="match status" value="1"/>
</dbReference>
<evidence type="ECO:0000256" key="15">
    <source>
        <dbReference type="PIRSR" id="PIRSR006769-2"/>
    </source>
</evidence>
<feature type="binding site" evidence="15">
    <location>
        <position position="215"/>
    </location>
    <ligand>
        <name>substrate</name>
    </ligand>
</feature>
<dbReference type="InterPro" id="IPR016193">
    <property type="entry name" value="Cytidine_deaminase-like"/>
</dbReference>
<evidence type="ECO:0000256" key="10">
    <source>
        <dbReference type="ARBA" id="ARBA00022857"/>
    </source>
</evidence>
<dbReference type="EMBL" id="VBPB01000192">
    <property type="protein sequence ID" value="TMQ70998.1"/>
    <property type="molecule type" value="Genomic_DNA"/>
</dbReference>
<dbReference type="InterPro" id="IPR002734">
    <property type="entry name" value="RibDG_C"/>
</dbReference>
<sequence>MAARTSEDDRRFMARALRLAERGRGRVNPNPVVGALVVRAGRVVGEGWHKALGEPHAEAMALDRAGARARGATLYVTLEPCAHQGRTPPCVDAVIRAGIRRCVVAVRDPHRIVDGRGLRRLRAAGIRVEVGLMEGEVRRQLAGYLLTHTHGRPRVTLKLAVSLDGRIAPAGGFARRGDGRWLTGPPARRAAHRLRALADAVVIGAGTARADDPRLTARGVSARRQPLRVVCDTRLTLPPRLRLLRPGTVVACARPAPARRARALEARGVRVWRLPASTAGVSPRALLRRLAREGCHDVLLEGGAALATSWLEAGVVDRILLFVAPTVVGAGGLAWPGRLPRAWRGEMTGVVPVGKDVGVMVEVGG</sequence>